<dbReference type="Pfam" id="PF01777">
    <property type="entry name" value="Ribosomal_L27e"/>
    <property type="match status" value="1"/>
</dbReference>
<dbReference type="InterPro" id="IPR008991">
    <property type="entry name" value="Translation_prot_SH3-like_sf"/>
</dbReference>
<dbReference type="AlphaFoldDB" id="A9BL49"/>
<keyword evidence="2" id="KW-0689">Ribosomal protein</keyword>
<comment type="similarity">
    <text evidence="1">Belongs to the eukaryotic ribosomal protein eL27 family.</text>
</comment>
<gene>
    <name evidence="4" type="ORF">HAN_3g424</name>
    <name evidence="5" type="ORF">HAND1043_LOCUS19854</name>
</gene>
<evidence type="ECO:0000256" key="3">
    <source>
        <dbReference type="ARBA" id="ARBA00023274"/>
    </source>
</evidence>
<dbReference type="EMBL" id="HBFK01032649">
    <property type="protein sequence ID" value="CAD8753348.1"/>
    <property type="molecule type" value="Transcribed_RNA"/>
</dbReference>
<proteinExistence type="inferred from homology"/>
<evidence type="ECO:0000256" key="1">
    <source>
        <dbReference type="ARBA" id="ARBA00009124"/>
    </source>
</evidence>
<evidence type="ECO:0000313" key="5">
    <source>
        <dbReference type="EMBL" id="CAD8753348.1"/>
    </source>
</evidence>
<keyword evidence="3" id="KW-0687">Ribonucleoprotein</keyword>
<name>A9BL49_HEMAN</name>
<dbReference type="EMBL" id="CP000883">
    <property type="protein sequence ID" value="ABW98232.1"/>
    <property type="molecule type" value="Genomic_DNA"/>
</dbReference>
<dbReference type="GO" id="GO:0003735">
    <property type="term" value="F:structural constituent of ribosome"/>
    <property type="evidence" value="ECO:0007669"/>
    <property type="project" value="InterPro"/>
</dbReference>
<dbReference type="PANTHER" id="PTHR10497">
    <property type="entry name" value="60S RIBOSOMAL PROTEIN L27"/>
    <property type="match status" value="1"/>
</dbReference>
<dbReference type="Gene3D" id="2.30.30.770">
    <property type="match status" value="1"/>
</dbReference>
<dbReference type="CDD" id="cd06090">
    <property type="entry name" value="KOW_RPL27"/>
    <property type="match status" value="1"/>
</dbReference>
<dbReference type="GO" id="GO:0005840">
    <property type="term" value="C:ribosome"/>
    <property type="evidence" value="ECO:0007669"/>
    <property type="project" value="UniProtKB-KW"/>
</dbReference>
<keyword evidence="4" id="KW-0542">Nucleomorph</keyword>
<evidence type="ECO:0000256" key="2">
    <source>
        <dbReference type="ARBA" id="ARBA00022980"/>
    </source>
</evidence>
<dbReference type="GeneID" id="5739488"/>
<dbReference type="GO" id="GO:0006412">
    <property type="term" value="P:translation"/>
    <property type="evidence" value="ECO:0007669"/>
    <property type="project" value="InterPro"/>
</dbReference>
<evidence type="ECO:0000313" key="6">
    <source>
        <dbReference type="Proteomes" id="UP000243127"/>
    </source>
</evidence>
<accession>A9BL49</accession>
<dbReference type="GO" id="GO:1990904">
    <property type="term" value="C:ribonucleoprotein complex"/>
    <property type="evidence" value="ECO:0007669"/>
    <property type="project" value="UniProtKB-KW"/>
</dbReference>
<reference evidence="4 6" key="1">
    <citation type="journal article" date="2007" name="Proc. Natl. Acad. Sci. U.S.A.">
        <title>Nucleomorph genome of Hemiselmis andersenii reveals complete intron loss and compaction as a driver of protein structure and function.</title>
        <authorList>
            <person name="Lane C.E."/>
            <person name="van den Heuvel K."/>
            <person name="Kozera C."/>
            <person name="Curtis B.A."/>
            <person name="Parsons B.J."/>
            <person name="Bowman S."/>
            <person name="Archibald J.M."/>
        </authorList>
    </citation>
    <scope>NUCLEOTIDE SEQUENCE [LARGE SCALE GENOMIC DNA]</scope>
    <source>
        <strain evidence="4 6">CCMP644</strain>
    </source>
</reference>
<organism evidence="4 6">
    <name type="scientific">Hemiselmis andersenii</name>
    <name type="common">Cryptophyte alga</name>
    <dbReference type="NCBI Taxonomy" id="464988"/>
    <lineage>
        <taxon>Eukaryota</taxon>
        <taxon>Cryptophyceae</taxon>
        <taxon>Cryptomonadales</taxon>
        <taxon>Hemiselmidaceae</taxon>
        <taxon>Hemiselmis</taxon>
    </lineage>
</organism>
<dbReference type="Proteomes" id="UP000243127">
    <property type="component" value="Nucleomorph 3"/>
</dbReference>
<geneLocation type="nucleomorph" evidence="4"/>
<protein>
    <submittedName>
        <fullName evidence="4">Rpl27</fullName>
    </submittedName>
</protein>
<dbReference type="RefSeq" id="XP_001712557.1">
    <property type="nucleotide sequence ID" value="XM_001712505.1"/>
</dbReference>
<dbReference type="SUPFAM" id="SSF50104">
    <property type="entry name" value="Translation proteins SH3-like domain"/>
    <property type="match status" value="1"/>
</dbReference>
<evidence type="ECO:0000313" key="4">
    <source>
        <dbReference type="EMBL" id="ABW98232.1"/>
    </source>
</evidence>
<dbReference type="InterPro" id="IPR041991">
    <property type="entry name" value="Ribosomal_eL27_KOW"/>
</dbReference>
<sequence>MKTCFKNGRVVLILRGRFAGSKAIILTKSSDFDQNSVQTFILAGIQKYPQLVTRKMSLKKISKKSRMKIFIKKINMNHVFPTRFFIDLNKTTDKLVNEKIEDFRDFIGKKIENKEIFSKEKQVFSSFLKNIFLDQFFSGKQKWFFKKLRF</sequence>
<dbReference type="InterPro" id="IPR001141">
    <property type="entry name" value="Ribosomal_eL27"/>
</dbReference>
<reference evidence="5" key="2">
    <citation type="submission" date="2021-01" db="EMBL/GenBank/DDBJ databases">
        <authorList>
            <person name="Corre E."/>
            <person name="Pelletier E."/>
            <person name="Niang G."/>
            <person name="Scheremetjew M."/>
            <person name="Finn R."/>
            <person name="Kale V."/>
            <person name="Holt S."/>
            <person name="Cochrane G."/>
            <person name="Meng A."/>
            <person name="Brown T."/>
            <person name="Cohen L."/>
        </authorList>
    </citation>
    <scope>NUCLEOTIDE SEQUENCE</scope>
    <source>
        <strain evidence="5">CCMP441</strain>
    </source>
</reference>
<dbReference type="InterPro" id="IPR038655">
    <property type="entry name" value="Ribosomal_eL27_sf"/>
</dbReference>